<reference evidence="1 2" key="1">
    <citation type="journal article" date="2008" name="Nature">
        <title>The genome of Laccaria bicolor provides insights into mycorrhizal symbiosis.</title>
        <authorList>
            <person name="Martin F."/>
            <person name="Aerts A."/>
            <person name="Ahren D."/>
            <person name="Brun A."/>
            <person name="Danchin E.G.J."/>
            <person name="Duchaussoy F."/>
            <person name="Gibon J."/>
            <person name="Kohler A."/>
            <person name="Lindquist E."/>
            <person name="Pereda V."/>
            <person name="Salamov A."/>
            <person name="Shapiro H.J."/>
            <person name="Wuyts J."/>
            <person name="Blaudez D."/>
            <person name="Buee M."/>
            <person name="Brokstein P."/>
            <person name="Canbaeck B."/>
            <person name="Cohen D."/>
            <person name="Courty P.E."/>
            <person name="Coutinho P.M."/>
            <person name="Delaruelle C."/>
            <person name="Detter J.C."/>
            <person name="Deveau A."/>
            <person name="DiFazio S."/>
            <person name="Duplessis S."/>
            <person name="Fraissinet-Tachet L."/>
            <person name="Lucic E."/>
            <person name="Frey-Klett P."/>
            <person name="Fourrey C."/>
            <person name="Feussner I."/>
            <person name="Gay G."/>
            <person name="Grimwood J."/>
            <person name="Hoegger P.J."/>
            <person name="Jain P."/>
            <person name="Kilaru S."/>
            <person name="Labbe J."/>
            <person name="Lin Y.C."/>
            <person name="Legue V."/>
            <person name="Le Tacon F."/>
            <person name="Marmeisse R."/>
            <person name="Melayah D."/>
            <person name="Montanini B."/>
            <person name="Muratet M."/>
            <person name="Nehls U."/>
            <person name="Niculita-Hirzel H."/>
            <person name="Oudot-Le Secq M.P."/>
            <person name="Peter M."/>
            <person name="Quesneville H."/>
            <person name="Rajashekar B."/>
            <person name="Reich M."/>
            <person name="Rouhier N."/>
            <person name="Schmutz J."/>
            <person name="Yin T."/>
            <person name="Chalot M."/>
            <person name="Henrissat B."/>
            <person name="Kuees U."/>
            <person name="Lucas S."/>
            <person name="Van de Peer Y."/>
            <person name="Podila G.K."/>
            <person name="Polle A."/>
            <person name="Pukkila P.J."/>
            <person name="Richardson P.M."/>
            <person name="Rouze P."/>
            <person name="Sanders I.R."/>
            <person name="Stajich J.E."/>
            <person name="Tunlid A."/>
            <person name="Tuskan G."/>
            <person name="Grigoriev I.V."/>
        </authorList>
    </citation>
    <scope>NUCLEOTIDE SEQUENCE [LARGE SCALE GENOMIC DNA]</scope>
    <source>
        <strain evidence="2">S238N-H82 / ATCC MYA-4686</strain>
    </source>
</reference>
<sequence length="535" mass="60271">MALLHSASIPSEGDVLQVKATIQEGKENLRLLDERIALLRLSLLELEQHREEVQTYVTRHEAVFSPIRHLPPEILSDIFLTATNGQCMAWPQDHAAPWHLDKVCSYWRTVFVSLPKLWSTIHLNLKDDISSSAYQFLRTCLDRSRNELLTFSIMTGGTGTLLCDIVDALVSCSSRWQSASWDMEMLCSVRKSLSSVKSSLPYLQRLHVASSQAGTIGEAVLDAFEVAPRLTDLSLIQIVYPSQLLRLPWGQLTRLKLSGNTLREGEFTRILRQTPNLIDFSTENERVLEVTSEAVSLPHLTTLSVVNKGSYITRIFQLITAPKLTELHIHARTAFSPEHVLGMLRRSECPLTDLTLEASHDTDAMWEENIGIICLLAELPGLTKVDLRVLRASDAIIPRLTYRVNAPAPLLPCLQVFSLEDPLCNSGAALETMLKSRMTFGHSFKGENVLRSVSLKLSKPAPPTFPELEGLKELADKKGLRIEISYTYQHSVPDSNRASNVTQEGRSHPRTWLSFLAHRVIRSRTRRYKDYLAMF</sequence>
<evidence type="ECO:0000313" key="1">
    <source>
        <dbReference type="EMBL" id="EDR06212.1"/>
    </source>
</evidence>
<dbReference type="Gene3D" id="3.80.10.10">
    <property type="entry name" value="Ribonuclease Inhibitor"/>
    <property type="match status" value="1"/>
</dbReference>
<keyword evidence="2" id="KW-1185">Reference proteome</keyword>
<accession>B0DGU5</accession>
<dbReference type="OrthoDB" id="3025967at2759"/>
<name>B0DGU5_LACBS</name>
<dbReference type="InParanoid" id="B0DGU5"/>
<dbReference type="RefSeq" id="XP_001883073.1">
    <property type="nucleotide sequence ID" value="XM_001883038.1"/>
</dbReference>
<dbReference type="SUPFAM" id="SSF52047">
    <property type="entry name" value="RNI-like"/>
    <property type="match status" value="1"/>
</dbReference>
<dbReference type="GeneID" id="6078706"/>
<dbReference type="AlphaFoldDB" id="B0DGU5"/>
<dbReference type="PANTHER" id="PTHR38926:SF5">
    <property type="entry name" value="F-BOX AND LEUCINE-RICH REPEAT PROTEIN 6"/>
    <property type="match status" value="1"/>
</dbReference>
<evidence type="ECO:0000313" key="2">
    <source>
        <dbReference type="Proteomes" id="UP000001194"/>
    </source>
</evidence>
<gene>
    <name evidence="1" type="ORF">LACBIDRAFT_294704</name>
</gene>
<dbReference type="EMBL" id="DS547109">
    <property type="protein sequence ID" value="EDR06212.1"/>
    <property type="molecule type" value="Genomic_DNA"/>
</dbReference>
<protein>
    <submittedName>
        <fullName evidence="1">Predicted protein</fullName>
    </submittedName>
</protein>
<organism evidence="2">
    <name type="scientific">Laccaria bicolor (strain S238N-H82 / ATCC MYA-4686)</name>
    <name type="common">Bicoloured deceiver</name>
    <name type="synonym">Laccaria laccata var. bicolor</name>
    <dbReference type="NCBI Taxonomy" id="486041"/>
    <lineage>
        <taxon>Eukaryota</taxon>
        <taxon>Fungi</taxon>
        <taxon>Dikarya</taxon>
        <taxon>Basidiomycota</taxon>
        <taxon>Agaricomycotina</taxon>
        <taxon>Agaricomycetes</taxon>
        <taxon>Agaricomycetidae</taxon>
        <taxon>Agaricales</taxon>
        <taxon>Agaricineae</taxon>
        <taxon>Hydnangiaceae</taxon>
        <taxon>Laccaria</taxon>
    </lineage>
</organism>
<proteinExistence type="predicted"/>
<dbReference type="HOGENOM" id="CLU_018544_12_2_1"/>
<dbReference type="Proteomes" id="UP000001194">
    <property type="component" value="Unassembled WGS sequence"/>
</dbReference>
<dbReference type="InterPro" id="IPR032675">
    <property type="entry name" value="LRR_dom_sf"/>
</dbReference>
<dbReference type="PANTHER" id="PTHR38926">
    <property type="entry name" value="F-BOX DOMAIN CONTAINING PROTEIN, EXPRESSED"/>
    <property type="match status" value="1"/>
</dbReference>
<dbReference type="KEGG" id="lbc:LACBIDRAFT_294704"/>